<dbReference type="InterPro" id="IPR011032">
    <property type="entry name" value="GroES-like_sf"/>
</dbReference>
<proteinExistence type="inferred from homology"/>
<dbReference type="Proteomes" id="UP001642406">
    <property type="component" value="Unassembled WGS sequence"/>
</dbReference>
<dbReference type="InterPro" id="IPR022953">
    <property type="entry name" value="ATP_PFK"/>
</dbReference>
<protein>
    <recommendedName>
        <fullName evidence="3">Enoyl reductase (ER) domain-containing protein</fullName>
    </recommendedName>
</protein>
<gene>
    <name evidence="4" type="ORF">SBRCBS47491_007708</name>
</gene>
<dbReference type="InterPro" id="IPR047122">
    <property type="entry name" value="Trans-enoyl_RdTase-like"/>
</dbReference>
<dbReference type="PANTHER" id="PTHR45348">
    <property type="entry name" value="HYPOTHETICAL OXIDOREDUCTASE (EUROFUNG)"/>
    <property type="match status" value="1"/>
</dbReference>
<dbReference type="PANTHER" id="PTHR45348:SF2">
    <property type="entry name" value="ZINC-TYPE ALCOHOL DEHYDROGENASE-LIKE PROTEIN C2E1P3.01"/>
    <property type="match status" value="1"/>
</dbReference>
<comment type="caution">
    <text evidence="4">The sequence shown here is derived from an EMBL/GenBank/DDBJ whole genome shotgun (WGS) entry which is preliminary data.</text>
</comment>
<dbReference type="InterPro" id="IPR020843">
    <property type="entry name" value="ER"/>
</dbReference>
<organism evidence="4 5">
    <name type="scientific">Sporothrix bragantina</name>
    <dbReference type="NCBI Taxonomy" id="671064"/>
    <lineage>
        <taxon>Eukaryota</taxon>
        <taxon>Fungi</taxon>
        <taxon>Dikarya</taxon>
        <taxon>Ascomycota</taxon>
        <taxon>Pezizomycotina</taxon>
        <taxon>Sordariomycetes</taxon>
        <taxon>Sordariomycetidae</taxon>
        <taxon>Ophiostomatales</taxon>
        <taxon>Ophiostomataceae</taxon>
        <taxon>Sporothrix</taxon>
    </lineage>
</organism>
<keyword evidence="5" id="KW-1185">Reference proteome</keyword>
<accession>A0ABP0CFR3</accession>
<dbReference type="InterPro" id="IPR036291">
    <property type="entry name" value="NAD(P)-bd_dom_sf"/>
</dbReference>
<dbReference type="CDD" id="cd08249">
    <property type="entry name" value="enoyl_reductase_like"/>
    <property type="match status" value="1"/>
</dbReference>
<dbReference type="SUPFAM" id="SSF51735">
    <property type="entry name" value="NAD(P)-binding Rossmann-fold domains"/>
    <property type="match status" value="1"/>
</dbReference>
<evidence type="ECO:0000259" key="3">
    <source>
        <dbReference type="SMART" id="SM00829"/>
    </source>
</evidence>
<dbReference type="Pfam" id="PF08240">
    <property type="entry name" value="ADH_N"/>
    <property type="match status" value="1"/>
</dbReference>
<reference evidence="4 5" key="1">
    <citation type="submission" date="2024-01" db="EMBL/GenBank/DDBJ databases">
        <authorList>
            <person name="Allen C."/>
            <person name="Tagirdzhanova G."/>
        </authorList>
    </citation>
    <scope>NUCLEOTIDE SEQUENCE [LARGE SCALE GENOMIC DNA]</scope>
</reference>
<dbReference type="SUPFAM" id="SSF50129">
    <property type="entry name" value="GroES-like"/>
    <property type="match status" value="1"/>
</dbReference>
<evidence type="ECO:0000256" key="2">
    <source>
        <dbReference type="ARBA" id="ARBA00023002"/>
    </source>
</evidence>
<dbReference type="EMBL" id="CAWUHC010000090">
    <property type="protein sequence ID" value="CAK7230798.1"/>
    <property type="molecule type" value="Genomic_DNA"/>
</dbReference>
<evidence type="ECO:0000256" key="1">
    <source>
        <dbReference type="ARBA" id="ARBA00008072"/>
    </source>
</evidence>
<comment type="similarity">
    <text evidence="1">Belongs to the zinc-containing alcohol dehydrogenase family.</text>
</comment>
<dbReference type="Gene3D" id="3.90.180.10">
    <property type="entry name" value="Medium-chain alcohol dehydrogenases, catalytic domain"/>
    <property type="match status" value="1"/>
</dbReference>
<feature type="domain" description="Enoyl reductase (ER)" evidence="3">
    <location>
        <begin position="15"/>
        <end position="358"/>
    </location>
</feature>
<dbReference type="Gene3D" id="3.40.50.720">
    <property type="entry name" value="NAD(P)-binding Rossmann-like Domain"/>
    <property type="match status" value="1"/>
</dbReference>
<name>A0ABP0CFR3_9PEZI</name>
<dbReference type="PRINTS" id="PR00476">
    <property type="entry name" value="PHFRCTKINASE"/>
</dbReference>
<dbReference type="SMART" id="SM00829">
    <property type="entry name" value="PKS_ER"/>
    <property type="match status" value="1"/>
</dbReference>
<sequence length="361" mass="37979">MAEKINTAAVLPALGKDLELVTLPVPTPGPADVLIRIRVIAVNPIDRVRQMFGFMVPSFPKVLGSDATGVVEAVGSDVTEFKVGDRVVAVTDGFIGGDNGREAYQTYTVAQAATTAKLPDSVPLVKGSTITLVLMTAASIIFDGLKFQVPGSEPSAEAKALPAAGTAPIIAIWGGGSCVGGQTIQLAKFLGFSVYTTASPQHHDRLKKLGADVVVDYASPEQAVEQLLAAADKAGKQILYAVDTVNDTEKTIPNLEKLLLQSAASRSSSEEGILVHINMLPKYEWQSGLKPQFVTASHVWTSRKDIGAWLFGSGNLTRWLADGTFVPPTARIVPGGLGGLQAALNQIKGGVRGEKLVVEVE</sequence>
<dbReference type="InterPro" id="IPR013154">
    <property type="entry name" value="ADH-like_N"/>
</dbReference>
<evidence type="ECO:0000313" key="5">
    <source>
        <dbReference type="Proteomes" id="UP001642406"/>
    </source>
</evidence>
<keyword evidence="2" id="KW-0560">Oxidoreductase</keyword>
<evidence type="ECO:0000313" key="4">
    <source>
        <dbReference type="EMBL" id="CAK7230798.1"/>
    </source>
</evidence>